<protein>
    <submittedName>
        <fullName evidence="9">Glutaminyl-tRNA synthetase</fullName>
    </submittedName>
</protein>
<sequence length="181" mass="20705">MAPSTDVPNHSNLKQKGQPKPVRGQLSSNDPDQMFKTGKARWGSWRKPNGYLHIGNSKAIAVNFGFSRFHGGDCYLRFDDTNPKGEEERYTQSIKELVRWLGFNPVCTTYSSDYFDRPYELAEALILKDKAYVCHCTGKTRYACAHRYRTVSETLQEFRTMQEKVVLNRIVTLKEDAGKGV</sequence>
<dbReference type="InterPro" id="IPR050132">
    <property type="entry name" value="Gln/Glu-tRNA_Ligase"/>
</dbReference>
<dbReference type="GO" id="GO:0005524">
    <property type="term" value="F:ATP binding"/>
    <property type="evidence" value="ECO:0007669"/>
    <property type="project" value="UniProtKB-KW"/>
</dbReference>
<evidence type="ECO:0000256" key="7">
    <source>
        <dbReference type="SAM" id="MobiDB-lite"/>
    </source>
</evidence>
<evidence type="ECO:0000313" key="9">
    <source>
        <dbReference type="EMBL" id="KLJ05990.1"/>
    </source>
</evidence>
<dbReference type="OrthoDB" id="10250478at2759"/>
<gene>
    <name evidence="9" type="ORF">EMPG_10603</name>
</gene>
<keyword evidence="3 6" id="KW-0067">ATP-binding</keyword>
<keyword evidence="10" id="KW-1185">Reference proteome</keyword>
<proteinExistence type="inferred from homology"/>
<dbReference type="STRING" id="2060906.A0A0H1B3N7"/>
<evidence type="ECO:0000256" key="3">
    <source>
        <dbReference type="ARBA" id="ARBA00022840"/>
    </source>
</evidence>
<name>A0A0H1B3N7_9EURO</name>
<comment type="caution">
    <text evidence="9">The sequence shown here is derived from an EMBL/GenBank/DDBJ whole genome shotgun (WGS) entry which is preliminary data.</text>
</comment>
<evidence type="ECO:0000256" key="5">
    <source>
        <dbReference type="ARBA" id="ARBA00023146"/>
    </source>
</evidence>
<dbReference type="InterPro" id="IPR020058">
    <property type="entry name" value="Glu/Gln-tRNA-synth_Ib_cat-dom"/>
</dbReference>
<dbReference type="Pfam" id="PF00749">
    <property type="entry name" value="tRNA-synt_1c"/>
    <property type="match status" value="1"/>
</dbReference>
<dbReference type="GO" id="GO:0004819">
    <property type="term" value="F:glutamine-tRNA ligase activity"/>
    <property type="evidence" value="ECO:0007669"/>
    <property type="project" value="TreeGrafter"/>
</dbReference>
<dbReference type="PANTHER" id="PTHR43097:SF4">
    <property type="entry name" value="GLUTAMINE--TRNA LIGASE"/>
    <property type="match status" value="1"/>
</dbReference>
<dbReference type="PANTHER" id="PTHR43097">
    <property type="entry name" value="GLUTAMINE-TRNA LIGASE"/>
    <property type="match status" value="1"/>
</dbReference>
<feature type="compositionally biased region" description="Polar residues" evidence="7">
    <location>
        <begin position="1"/>
        <end position="15"/>
    </location>
</feature>
<keyword evidence="4 6" id="KW-0648">Protein biosynthesis</keyword>
<evidence type="ECO:0000256" key="6">
    <source>
        <dbReference type="RuleBase" id="RU363037"/>
    </source>
</evidence>
<organism evidence="9 10">
    <name type="scientific">Blastomyces silverae</name>
    <dbReference type="NCBI Taxonomy" id="2060906"/>
    <lineage>
        <taxon>Eukaryota</taxon>
        <taxon>Fungi</taxon>
        <taxon>Dikarya</taxon>
        <taxon>Ascomycota</taxon>
        <taxon>Pezizomycotina</taxon>
        <taxon>Eurotiomycetes</taxon>
        <taxon>Eurotiomycetidae</taxon>
        <taxon>Onygenales</taxon>
        <taxon>Ajellomycetaceae</taxon>
        <taxon>Blastomyces</taxon>
    </lineage>
</organism>
<evidence type="ECO:0000313" key="10">
    <source>
        <dbReference type="Proteomes" id="UP000053573"/>
    </source>
</evidence>
<comment type="similarity">
    <text evidence="6">Belongs to the class-I aminoacyl-tRNA synthetase family.</text>
</comment>
<dbReference type="InterPro" id="IPR014729">
    <property type="entry name" value="Rossmann-like_a/b/a_fold"/>
</dbReference>
<dbReference type="GO" id="GO:0006425">
    <property type="term" value="P:glutaminyl-tRNA aminoacylation"/>
    <property type="evidence" value="ECO:0007669"/>
    <property type="project" value="TreeGrafter"/>
</dbReference>
<keyword evidence="1 6" id="KW-0436">Ligase</keyword>
<keyword evidence="5 6" id="KW-0030">Aminoacyl-tRNA synthetase</keyword>
<evidence type="ECO:0000256" key="2">
    <source>
        <dbReference type="ARBA" id="ARBA00022741"/>
    </source>
</evidence>
<feature type="region of interest" description="Disordered" evidence="7">
    <location>
        <begin position="1"/>
        <end position="39"/>
    </location>
</feature>
<evidence type="ECO:0000256" key="4">
    <source>
        <dbReference type="ARBA" id="ARBA00022917"/>
    </source>
</evidence>
<reference evidence="10" key="1">
    <citation type="journal article" date="2015" name="PLoS Genet.">
        <title>The dynamic genome and transcriptome of the human fungal pathogen Blastomyces and close relative Emmonsia.</title>
        <authorList>
            <person name="Munoz J.F."/>
            <person name="Gauthier G.M."/>
            <person name="Desjardins C.A."/>
            <person name="Gallo J.E."/>
            <person name="Holder J."/>
            <person name="Sullivan T.D."/>
            <person name="Marty A.J."/>
            <person name="Carmen J.C."/>
            <person name="Chen Z."/>
            <person name="Ding L."/>
            <person name="Gujja S."/>
            <person name="Magrini V."/>
            <person name="Misas E."/>
            <person name="Mitreva M."/>
            <person name="Priest M."/>
            <person name="Saif S."/>
            <person name="Whiston E.A."/>
            <person name="Young S."/>
            <person name="Zeng Q."/>
            <person name="Goldman W.E."/>
            <person name="Mardis E.R."/>
            <person name="Taylor J.W."/>
            <person name="McEwen J.G."/>
            <person name="Clay O.K."/>
            <person name="Klein B.S."/>
            <person name="Cuomo C.A."/>
        </authorList>
    </citation>
    <scope>NUCLEOTIDE SEQUENCE [LARGE SCALE GENOMIC DNA]</scope>
    <source>
        <strain evidence="10">UAMH 139</strain>
    </source>
</reference>
<evidence type="ECO:0000259" key="8">
    <source>
        <dbReference type="Pfam" id="PF00749"/>
    </source>
</evidence>
<dbReference type="Gene3D" id="3.40.50.620">
    <property type="entry name" value="HUPs"/>
    <property type="match status" value="1"/>
</dbReference>
<dbReference type="AlphaFoldDB" id="A0A0H1B3N7"/>
<dbReference type="EMBL" id="LDEV01003351">
    <property type="protein sequence ID" value="KLJ05990.1"/>
    <property type="molecule type" value="Genomic_DNA"/>
</dbReference>
<keyword evidence="2 6" id="KW-0547">Nucleotide-binding</keyword>
<evidence type="ECO:0000256" key="1">
    <source>
        <dbReference type="ARBA" id="ARBA00022598"/>
    </source>
</evidence>
<dbReference type="GO" id="GO:0005829">
    <property type="term" value="C:cytosol"/>
    <property type="evidence" value="ECO:0007669"/>
    <property type="project" value="TreeGrafter"/>
</dbReference>
<accession>A0A0H1B3N7</accession>
<dbReference type="SUPFAM" id="SSF52374">
    <property type="entry name" value="Nucleotidylyl transferase"/>
    <property type="match status" value="1"/>
</dbReference>
<dbReference type="Proteomes" id="UP000053573">
    <property type="component" value="Unassembled WGS sequence"/>
</dbReference>
<feature type="domain" description="Glutamyl/glutaminyl-tRNA synthetase class Ib catalytic" evidence="8">
    <location>
        <begin position="48"/>
        <end position="164"/>
    </location>
</feature>